<comment type="caution">
    <text evidence="9">Lacks conserved residue(s) required for the propagation of feature annotation.</text>
</comment>
<accession>A0A318EAM3</accession>
<dbReference type="PIRSF" id="PIRSF006305">
    <property type="entry name" value="Maf"/>
    <property type="match status" value="1"/>
</dbReference>
<dbReference type="InterPro" id="IPR003697">
    <property type="entry name" value="Maf-like"/>
</dbReference>
<keyword evidence="11" id="KW-1185">Reference proteome</keyword>
<keyword evidence="2 9" id="KW-0963">Cytoplasm</keyword>
<dbReference type="GO" id="GO:0047429">
    <property type="term" value="F:nucleoside triphosphate diphosphatase activity"/>
    <property type="evidence" value="ECO:0007669"/>
    <property type="project" value="InterPro"/>
</dbReference>
<comment type="cofactor">
    <cofactor evidence="9">
        <name>a divalent metal cation</name>
        <dbReference type="ChEBI" id="CHEBI:60240"/>
    </cofactor>
</comment>
<feature type="site" description="Important for substrate specificity" evidence="9">
    <location>
        <position position="74"/>
    </location>
</feature>
<evidence type="ECO:0000256" key="2">
    <source>
        <dbReference type="ARBA" id="ARBA00022490"/>
    </source>
</evidence>
<evidence type="ECO:0000256" key="6">
    <source>
        <dbReference type="ARBA" id="ARBA00053369"/>
    </source>
</evidence>
<proteinExistence type="inferred from homology"/>
<protein>
    <recommendedName>
        <fullName evidence="8 9">7-methyl-GTP pyrophosphatase</fullName>
        <shortName evidence="9">m(7)GTP pyrophosphatase</shortName>
        <ecNumber evidence="9">3.6.1.-</ecNumber>
    </recommendedName>
</protein>
<dbReference type="EC" id="3.6.1.-" evidence="9"/>
<dbReference type="NCBIfam" id="TIGR00172">
    <property type="entry name" value="maf"/>
    <property type="match status" value="1"/>
</dbReference>
<feature type="site" description="Important for substrate specificity" evidence="9">
    <location>
        <position position="16"/>
    </location>
</feature>
<gene>
    <name evidence="10" type="ORF">C8D93_108157</name>
</gene>
<evidence type="ECO:0000256" key="5">
    <source>
        <dbReference type="ARBA" id="ARBA00050213"/>
    </source>
</evidence>
<comment type="caution">
    <text evidence="10">The sequence shown here is derived from an EMBL/GenBank/DDBJ whole genome shotgun (WGS) entry which is preliminary data.</text>
</comment>
<dbReference type="FunFam" id="3.90.950.10:FF:000005">
    <property type="entry name" value="7-methyl-GTP pyrophosphatase"/>
    <property type="match status" value="1"/>
</dbReference>
<evidence type="ECO:0000256" key="1">
    <source>
        <dbReference type="ARBA" id="ARBA00004496"/>
    </source>
</evidence>
<evidence type="ECO:0000256" key="8">
    <source>
        <dbReference type="ARBA" id="ARBA00068163"/>
    </source>
</evidence>
<dbReference type="InterPro" id="IPR029001">
    <property type="entry name" value="ITPase-like_fam"/>
</dbReference>
<dbReference type="Proteomes" id="UP000248330">
    <property type="component" value="Unassembled WGS sequence"/>
</dbReference>
<comment type="subcellular location">
    <subcellularLocation>
        <location evidence="1 9">Cytoplasm</location>
    </subcellularLocation>
</comment>
<dbReference type="HAMAP" id="MF_00528">
    <property type="entry name" value="Maf"/>
    <property type="match status" value="1"/>
</dbReference>
<dbReference type="SUPFAM" id="SSF52972">
    <property type="entry name" value="ITPase-like"/>
    <property type="match status" value="1"/>
</dbReference>
<evidence type="ECO:0000256" key="4">
    <source>
        <dbReference type="ARBA" id="ARBA00023080"/>
    </source>
</evidence>
<keyword evidence="3 9" id="KW-0378">Hydrolase</keyword>
<evidence type="ECO:0000256" key="9">
    <source>
        <dbReference type="HAMAP-Rule" id="MF_00528"/>
    </source>
</evidence>
<dbReference type="OrthoDB" id="9813694at2"/>
<dbReference type="GO" id="GO:0009117">
    <property type="term" value="P:nucleotide metabolic process"/>
    <property type="evidence" value="ECO:0007669"/>
    <property type="project" value="UniProtKB-KW"/>
</dbReference>
<dbReference type="CDD" id="cd00555">
    <property type="entry name" value="Maf"/>
    <property type="match status" value="1"/>
</dbReference>
<evidence type="ECO:0000313" key="11">
    <source>
        <dbReference type="Proteomes" id="UP000248330"/>
    </source>
</evidence>
<evidence type="ECO:0000256" key="3">
    <source>
        <dbReference type="ARBA" id="ARBA00022801"/>
    </source>
</evidence>
<dbReference type="EMBL" id="QICN01000008">
    <property type="protein sequence ID" value="PXV66182.1"/>
    <property type="molecule type" value="Genomic_DNA"/>
</dbReference>
<feature type="site" description="Important for substrate specificity" evidence="9">
    <location>
        <position position="157"/>
    </location>
</feature>
<evidence type="ECO:0000256" key="7">
    <source>
        <dbReference type="ARBA" id="ARBA00060749"/>
    </source>
</evidence>
<feature type="active site" description="Proton acceptor" evidence="9">
    <location>
        <position position="73"/>
    </location>
</feature>
<dbReference type="PANTHER" id="PTHR43213:SF10">
    <property type="entry name" value="7-METHYL-GTP PYROPHOSPHATASE"/>
    <property type="match status" value="1"/>
</dbReference>
<name>A0A318EAM3_9GAMM</name>
<reference evidence="10 11" key="1">
    <citation type="submission" date="2018-04" db="EMBL/GenBank/DDBJ databases">
        <title>Genomic Encyclopedia of Type Strains, Phase IV (KMG-IV): sequencing the most valuable type-strain genomes for metagenomic binning, comparative biology and taxonomic classification.</title>
        <authorList>
            <person name="Goeker M."/>
        </authorList>
    </citation>
    <scope>NUCLEOTIDE SEQUENCE [LARGE SCALE GENOMIC DNA]</scope>
    <source>
        <strain evidence="10 11">DSM 104150</strain>
    </source>
</reference>
<dbReference type="Gene3D" id="3.90.950.10">
    <property type="match status" value="1"/>
</dbReference>
<keyword evidence="4 9" id="KW-0546">Nucleotide metabolism</keyword>
<dbReference type="PANTHER" id="PTHR43213">
    <property type="entry name" value="BIFUNCTIONAL DTTP/UTP PYROPHOSPHATASE/METHYLTRANSFERASE PROTEIN-RELATED"/>
    <property type="match status" value="1"/>
</dbReference>
<comment type="catalytic activity">
    <reaction evidence="5 9">
        <text>N(7)-methyl-GTP + H2O = N(7)-methyl-GMP + diphosphate + H(+)</text>
        <dbReference type="Rhea" id="RHEA:58744"/>
        <dbReference type="ChEBI" id="CHEBI:15377"/>
        <dbReference type="ChEBI" id="CHEBI:15378"/>
        <dbReference type="ChEBI" id="CHEBI:33019"/>
        <dbReference type="ChEBI" id="CHEBI:58285"/>
        <dbReference type="ChEBI" id="CHEBI:87133"/>
    </reaction>
</comment>
<comment type="similarity">
    <text evidence="7 9">Belongs to the Maf family. YceF subfamily.</text>
</comment>
<organism evidence="10 11">
    <name type="scientific">Sinimarinibacterium flocculans</name>
    <dbReference type="NCBI Taxonomy" id="985250"/>
    <lineage>
        <taxon>Bacteria</taxon>
        <taxon>Pseudomonadati</taxon>
        <taxon>Pseudomonadota</taxon>
        <taxon>Gammaproteobacteria</taxon>
        <taxon>Nevskiales</taxon>
        <taxon>Nevskiaceae</taxon>
        <taxon>Sinimarinibacterium</taxon>
    </lineage>
</organism>
<sequence length="195" mass="21222">MLKAPPPLLLASSSRYRAELLARLRLPFASDSPDIDEQPAAGEAPAALALRLARTKAAALRPRHPQAWIIGSDQVAVTDDRVLGKPGHRARAIEQLMLASGREVRFETAVVLSTPDGRFFEAVDSTHVRFRELTTDQIARYVDAEQPFDCAGSFKCEGYGITLFEAIKSRDPTALIGLPLIALCGLLRDAGYTLP</sequence>
<dbReference type="RefSeq" id="WP_110265941.1">
    <property type="nucleotide sequence ID" value="NZ_CAKZQT010000032.1"/>
</dbReference>
<evidence type="ECO:0000313" key="10">
    <source>
        <dbReference type="EMBL" id="PXV66182.1"/>
    </source>
</evidence>
<dbReference type="Pfam" id="PF02545">
    <property type="entry name" value="Maf"/>
    <property type="match status" value="1"/>
</dbReference>
<comment type="function">
    <text evidence="6 9">Nucleoside triphosphate pyrophosphatase that hydrolyzes 7-methyl-GTP (m(7)GTP). May have a dual role in cell division arrest and in preventing the incorporation of modified nucleotides into cellular nucleic acids.</text>
</comment>
<dbReference type="GO" id="GO:0005737">
    <property type="term" value="C:cytoplasm"/>
    <property type="evidence" value="ECO:0007669"/>
    <property type="project" value="UniProtKB-SubCell"/>
</dbReference>
<dbReference type="AlphaFoldDB" id="A0A318EAM3"/>